<dbReference type="SMART" id="SM00198">
    <property type="entry name" value="SCP"/>
    <property type="match status" value="2"/>
</dbReference>
<dbReference type="EMBL" id="JAHWGI010000302">
    <property type="protein sequence ID" value="KAK3912759.1"/>
    <property type="molecule type" value="Genomic_DNA"/>
</dbReference>
<evidence type="ECO:0000313" key="3">
    <source>
        <dbReference type="EMBL" id="KAK3912759.1"/>
    </source>
</evidence>
<name>A0AAE1H1E7_9NEOP</name>
<protein>
    <submittedName>
        <fullName evidence="3">Golgi-associated plant pathogenesis-related protein 1</fullName>
    </submittedName>
</protein>
<dbReference type="Gene3D" id="3.40.33.10">
    <property type="entry name" value="CAP"/>
    <property type="match status" value="2"/>
</dbReference>
<reference evidence="3" key="2">
    <citation type="journal article" date="2023" name="BMC Genomics">
        <title>Pest status, molecular evolution, and epigenetic factors derived from the genome assembly of Frankliniella fusca, a thysanopteran phytovirus vector.</title>
        <authorList>
            <person name="Catto M.A."/>
            <person name="Labadie P.E."/>
            <person name="Jacobson A.L."/>
            <person name="Kennedy G.G."/>
            <person name="Srinivasan R."/>
            <person name="Hunt B.G."/>
        </authorList>
    </citation>
    <scope>NUCLEOTIDE SEQUENCE</scope>
    <source>
        <strain evidence="3">PL_HMW_Pooled</strain>
    </source>
</reference>
<dbReference type="SUPFAM" id="SSF55797">
    <property type="entry name" value="PR-1-like"/>
    <property type="match status" value="2"/>
</dbReference>
<reference evidence="3" key="1">
    <citation type="submission" date="2021-07" db="EMBL/GenBank/DDBJ databases">
        <authorList>
            <person name="Catto M.A."/>
            <person name="Jacobson A."/>
            <person name="Kennedy G."/>
            <person name="Labadie P."/>
            <person name="Hunt B.G."/>
            <person name="Srinivasan R."/>
        </authorList>
    </citation>
    <scope>NUCLEOTIDE SEQUENCE</scope>
    <source>
        <strain evidence="3">PL_HMW_Pooled</strain>
        <tissue evidence="3">Head</tissue>
    </source>
</reference>
<feature type="region of interest" description="Disordered" evidence="1">
    <location>
        <begin position="146"/>
        <end position="218"/>
    </location>
</feature>
<dbReference type="PANTHER" id="PTHR10334">
    <property type="entry name" value="CYSTEINE-RICH SECRETORY PROTEIN-RELATED"/>
    <property type="match status" value="1"/>
</dbReference>
<evidence type="ECO:0000259" key="2">
    <source>
        <dbReference type="SMART" id="SM00198"/>
    </source>
</evidence>
<dbReference type="AlphaFoldDB" id="A0AAE1H1E7"/>
<gene>
    <name evidence="3" type="ORF">KUF71_004709</name>
</gene>
<comment type="caution">
    <text evidence="3">The sequence shown here is derived from an EMBL/GenBank/DDBJ whole genome shotgun (WGS) entry which is preliminary data.</text>
</comment>
<dbReference type="Pfam" id="PF00188">
    <property type="entry name" value="CAP"/>
    <property type="match status" value="2"/>
</dbReference>
<dbReference type="InterPro" id="IPR018244">
    <property type="entry name" value="Allrgn_V5/Tpx1_CS"/>
</dbReference>
<dbReference type="FunFam" id="3.40.33.10:FF:000002">
    <property type="entry name" value="Golgi-associated plant pathogenesis-related protein 1"/>
    <property type="match status" value="2"/>
</dbReference>
<dbReference type="InterPro" id="IPR034113">
    <property type="entry name" value="SCP_GAPR1-like"/>
</dbReference>
<dbReference type="Proteomes" id="UP001219518">
    <property type="component" value="Unassembled WGS sequence"/>
</dbReference>
<accession>A0AAE1H1E7</accession>
<organism evidence="3 4">
    <name type="scientific">Frankliniella fusca</name>
    <dbReference type="NCBI Taxonomy" id="407009"/>
    <lineage>
        <taxon>Eukaryota</taxon>
        <taxon>Metazoa</taxon>
        <taxon>Ecdysozoa</taxon>
        <taxon>Arthropoda</taxon>
        <taxon>Hexapoda</taxon>
        <taxon>Insecta</taxon>
        <taxon>Pterygota</taxon>
        <taxon>Neoptera</taxon>
        <taxon>Paraneoptera</taxon>
        <taxon>Thysanoptera</taxon>
        <taxon>Terebrantia</taxon>
        <taxon>Thripoidea</taxon>
        <taxon>Thripidae</taxon>
        <taxon>Frankliniella</taxon>
    </lineage>
</organism>
<evidence type="ECO:0000313" key="4">
    <source>
        <dbReference type="Proteomes" id="UP001219518"/>
    </source>
</evidence>
<feature type="domain" description="SCP" evidence="2">
    <location>
        <begin position="237"/>
        <end position="372"/>
    </location>
</feature>
<sequence length="563" mass="61579">MKSERQRCTSVSVRSSPRLGDLKGQGAANYPSPFAVCRAEVSERKKARVSSAPRLPLGPASMDLTRFTTSAHGHPEGALSRVIMVRKTEQRVFTSLQGSEIPKVETLTRETVETFRGNRTQRKVTTCQKRDGSLAGDLAEMRSALSSGYATPSTPRTPRTPGPGTGGTATPLTSVSGMSSADPGRRSPSSSPDRPGSRASHVSLASKASSSSSTATQRLCKTKSRSLSDGESCFGEDFAQAFLATHNEYRARHGVHPLKLSKKLSRYSEEWAKRLASRGVIEHRNDSEHGENIFCSWSSNPEHTVAGDEPVHHWYNEIKDHKFGKEPTSLKTGHFTQVVWKDSRELGVAVARSRTGQVFVVANYSPPGNFVGCFAENVPPVGGFPPTPGSALSPVREGVEAGGSEDLAQEGLRLHNEYRRLHGVPALRLSTQLCEYARDWARTLAREDRFAHRPDGRYGENIFCAWSPDGGTAPSSRVGAKEACDTWYKEIKDHPFGQEPRLLKSGESRHFSQMIWKESKELGMGIAKSKNGRTIIVANYHPRGNYIGQFADNVPRPTSGPHS</sequence>
<dbReference type="InterPro" id="IPR001283">
    <property type="entry name" value="CRISP-related"/>
</dbReference>
<evidence type="ECO:0000256" key="1">
    <source>
        <dbReference type="SAM" id="MobiDB-lite"/>
    </source>
</evidence>
<dbReference type="PRINTS" id="PR00837">
    <property type="entry name" value="V5TPXLIKE"/>
</dbReference>
<dbReference type="InterPro" id="IPR014044">
    <property type="entry name" value="CAP_dom"/>
</dbReference>
<dbReference type="PROSITE" id="PS01009">
    <property type="entry name" value="CRISP_1"/>
    <property type="match status" value="1"/>
</dbReference>
<feature type="compositionally biased region" description="Low complexity" evidence="1">
    <location>
        <begin position="150"/>
        <end position="159"/>
    </location>
</feature>
<dbReference type="InterPro" id="IPR035940">
    <property type="entry name" value="CAP_sf"/>
</dbReference>
<feature type="compositionally biased region" description="Low complexity" evidence="1">
    <location>
        <begin position="168"/>
        <end position="215"/>
    </location>
</feature>
<feature type="region of interest" description="Disordered" evidence="1">
    <location>
        <begin position="1"/>
        <end position="30"/>
    </location>
</feature>
<keyword evidence="4" id="KW-1185">Reference proteome</keyword>
<feature type="domain" description="SCP" evidence="2">
    <location>
        <begin position="406"/>
        <end position="548"/>
    </location>
</feature>
<dbReference type="GO" id="GO:0005576">
    <property type="term" value="C:extracellular region"/>
    <property type="evidence" value="ECO:0007669"/>
    <property type="project" value="UniProtKB-SubCell"/>
</dbReference>
<proteinExistence type="predicted"/>
<dbReference type="CDD" id="cd05382">
    <property type="entry name" value="CAP_GAPR1-like"/>
    <property type="match status" value="2"/>
</dbReference>